<dbReference type="Proteomes" id="UP001196530">
    <property type="component" value="Unassembled WGS sequence"/>
</dbReference>
<feature type="compositionally biased region" description="Polar residues" evidence="1">
    <location>
        <begin position="9"/>
        <end position="25"/>
    </location>
</feature>
<accession>A0AAN6I701</accession>
<protein>
    <submittedName>
        <fullName evidence="2">Uncharacterized protein</fullName>
    </submittedName>
</protein>
<comment type="caution">
    <text evidence="2">The sequence shown here is derived from an EMBL/GenBank/DDBJ whole genome shotgun (WGS) entry which is preliminary data.</text>
</comment>
<name>A0AAN6I701_PICAN</name>
<feature type="region of interest" description="Disordered" evidence="1">
    <location>
        <begin position="1"/>
        <end position="68"/>
    </location>
</feature>
<dbReference type="EMBL" id="JAHLUX010000002">
    <property type="protein sequence ID" value="KAG7821263.1"/>
    <property type="molecule type" value="Genomic_DNA"/>
</dbReference>
<evidence type="ECO:0000313" key="3">
    <source>
        <dbReference type="Proteomes" id="UP001196530"/>
    </source>
</evidence>
<organism evidence="2 3">
    <name type="scientific">Pichia angusta</name>
    <name type="common">Yeast</name>
    <name type="synonym">Hansenula polymorpha</name>
    <dbReference type="NCBI Taxonomy" id="870730"/>
    <lineage>
        <taxon>Eukaryota</taxon>
        <taxon>Fungi</taxon>
        <taxon>Dikarya</taxon>
        <taxon>Ascomycota</taxon>
        <taxon>Saccharomycotina</taxon>
        <taxon>Pichiomycetes</taxon>
        <taxon>Pichiales</taxon>
        <taxon>Pichiaceae</taxon>
        <taxon>Ogataea</taxon>
    </lineage>
</organism>
<evidence type="ECO:0000256" key="1">
    <source>
        <dbReference type="SAM" id="MobiDB-lite"/>
    </source>
</evidence>
<dbReference type="RefSeq" id="XP_043061806.1">
    <property type="nucleotide sequence ID" value="XM_043201702.1"/>
</dbReference>
<reference evidence="2" key="1">
    <citation type="journal article" date="2021" name="G3 (Bethesda)">
        <title>Genomic diversity, chromosomal rearrangements, and interspecies hybridization in the ogataea polymorpha species complex.</title>
        <authorList>
            <person name="Hanson S.J."/>
            <person name="Cinneide E.O."/>
            <person name="Salzberg L.I."/>
            <person name="Wolfe K.H."/>
            <person name="McGowan J."/>
            <person name="Fitzpatrick D.A."/>
            <person name="Matlin K."/>
        </authorList>
    </citation>
    <scope>NUCLEOTIDE SEQUENCE</scope>
    <source>
        <strain evidence="2">61-244</strain>
    </source>
</reference>
<dbReference type="AlphaFoldDB" id="A0AAN6I701"/>
<sequence>MFWRKRAQDSSVPEQTEPAESNGPSGQDGLADLQKALADAYASKSAESSSQATERSLGSMRDKASKRAESISLDRFPVSIWLQKSNMLERNVLPHCHGRANGMYVFGGPSSQLLPLRRLEHVRETE</sequence>
<feature type="compositionally biased region" description="Polar residues" evidence="1">
    <location>
        <begin position="45"/>
        <end position="56"/>
    </location>
</feature>
<evidence type="ECO:0000313" key="2">
    <source>
        <dbReference type="EMBL" id="KAG7821263.1"/>
    </source>
</evidence>
<proteinExistence type="predicted"/>
<dbReference type="GeneID" id="66125398"/>
<gene>
    <name evidence="2" type="ORF">KL928_001347</name>
</gene>